<feature type="domain" description="Fe2OG dioxygenase" evidence="3">
    <location>
        <begin position="188"/>
        <end position="283"/>
    </location>
</feature>
<gene>
    <name evidence="4" type="ORF">TrRE_jg13</name>
</gene>
<feature type="compositionally biased region" description="Low complexity" evidence="2">
    <location>
        <begin position="16"/>
        <end position="26"/>
    </location>
</feature>
<organism evidence="4 5">
    <name type="scientific">Triparma retinervis</name>
    <dbReference type="NCBI Taxonomy" id="2557542"/>
    <lineage>
        <taxon>Eukaryota</taxon>
        <taxon>Sar</taxon>
        <taxon>Stramenopiles</taxon>
        <taxon>Ochrophyta</taxon>
        <taxon>Bolidophyceae</taxon>
        <taxon>Parmales</taxon>
        <taxon>Triparmaceae</taxon>
        <taxon>Triparma</taxon>
    </lineage>
</organism>
<keyword evidence="5" id="KW-1185">Reference proteome</keyword>
<dbReference type="AlphaFoldDB" id="A0A9W6ZIR8"/>
<feature type="region of interest" description="Disordered" evidence="2">
    <location>
        <begin position="1"/>
        <end position="38"/>
    </location>
</feature>
<dbReference type="PROSITE" id="PS51471">
    <property type="entry name" value="FE2OG_OXY"/>
    <property type="match status" value="1"/>
</dbReference>
<comment type="caution">
    <text evidence="4">The sequence shown here is derived from an EMBL/GenBank/DDBJ whole genome shotgun (WGS) entry which is preliminary data.</text>
</comment>
<dbReference type="InterPro" id="IPR005123">
    <property type="entry name" value="Oxoglu/Fe-dep_dioxygenase_dom"/>
</dbReference>
<keyword evidence="1" id="KW-0560">Oxidoreductase</keyword>
<keyword evidence="1" id="KW-0479">Metal-binding</keyword>
<dbReference type="GO" id="GO:0046872">
    <property type="term" value="F:metal ion binding"/>
    <property type="evidence" value="ECO:0007669"/>
    <property type="project" value="UniProtKB-KW"/>
</dbReference>
<reference evidence="4" key="1">
    <citation type="submission" date="2022-07" db="EMBL/GenBank/DDBJ databases">
        <title>Genome analysis of Parmales, a sister group of diatoms, reveals the evolutionary specialization of diatoms from phago-mixotrophs to photoautotrophs.</title>
        <authorList>
            <person name="Ban H."/>
            <person name="Sato S."/>
            <person name="Yoshikawa S."/>
            <person name="Kazumasa Y."/>
            <person name="Nakamura Y."/>
            <person name="Ichinomiya M."/>
            <person name="Saitoh K."/>
            <person name="Sato N."/>
            <person name="Blanc-Mathieu R."/>
            <person name="Endo H."/>
            <person name="Kuwata A."/>
            <person name="Ogata H."/>
        </authorList>
    </citation>
    <scope>NUCLEOTIDE SEQUENCE</scope>
</reference>
<dbReference type="OrthoDB" id="69177at2759"/>
<sequence>MASVWRQYGVSMGTKSSSNRVHSNSSPKEVPKPSRRASFLSRFPGIRFTRTPPLESRPCSLQRDVVDAKPPRRGVEGDARSTESSIYRLNDQGLEWGEREGEGTFKKLDFEGEAFTSDGSLVGGDVCGSVVDEVLSLSESIGFGSYVFAKQTLSINDHPTLSALVSPITASIVSSVNALYSGSFEYTKSSEPHVVVYDASVPDVEGYRRVAFHTDASDVTFIVALSSNGGDYEGGGTVIESYGPEPISLEQGECLLFEGGKESHKGEEITRGVRVLLVGFMKRVKGGKGKKVRKSIGGAFLA</sequence>
<dbReference type="EMBL" id="BRXZ01000772">
    <property type="protein sequence ID" value="GMH53481.1"/>
    <property type="molecule type" value="Genomic_DNA"/>
</dbReference>
<name>A0A9W6ZIR8_9STRA</name>
<evidence type="ECO:0000259" key="3">
    <source>
        <dbReference type="PROSITE" id="PS51471"/>
    </source>
</evidence>
<evidence type="ECO:0000256" key="1">
    <source>
        <dbReference type="RuleBase" id="RU003682"/>
    </source>
</evidence>
<accession>A0A9W6ZIR8</accession>
<protein>
    <recommendedName>
        <fullName evidence="3">Fe2OG dioxygenase domain-containing protein</fullName>
    </recommendedName>
</protein>
<dbReference type="GO" id="GO:0016491">
    <property type="term" value="F:oxidoreductase activity"/>
    <property type="evidence" value="ECO:0007669"/>
    <property type="project" value="UniProtKB-KW"/>
</dbReference>
<evidence type="ECO:0000256" key="2">
    <source>
        <dbReference type="SAM" id="MobiDB-lite"/>
    </source>
</evidence>
<evidence type="ECO:0000313" key="5">
    <source>
        <dbReference type="Proteomes" id="UP001165082"/>
    </source>
</evidence>
<proteinExistence type="inferred from homology"/>
<evidence type="ECO:0000313" key="4">
    <source>
        <dbReference type="EMBL" id="GMH53481.1"/>
    </source>
</evidence>
<keyword evidence="1" id="KW-0408">Iron</keyword>
<dbReference type="Proteomes" id="UP001165082">
    <property type="component" value="Unassembled WGS sequence"/>
</dbReference>
<comment type="similarity">
    <text evidence="1">Belongs to the iron/ascorbate-dependent oxidoreductase family.</text>
</comment>
<dbReference type="Gene3D" id="2.60.120.620">
    <property type="entry name" value="q2cbj1_9rhob like domain"/>
    <property type="match status" value="1"/>
</dbReference>